<gene>
    <name evidence="2" type="ORF">FNV44_05870</name>
</gene>
<protein>
    <submittedName>
        <fullName evidence="2">Uncharacterized protein</fullName>
    </submittedName>
</protein>
<dbReference type="RefSeq" id="WP_012243192.1">
    <property type="nucleotide sequence ID" value="NZ_JACAOE010000002.1"/>
</dbReference>
<dbReference type="EMBL" id="VKID01000002">
    <property type="protein sequence ID" value="TRX99232.1"/>
    <property type="molecule type" value="Genomic_DNA"/>
</dbReference>
<keyword evidence="1" id="KW-0812">Transmembrane</keyword>
<keyword evidence="1" id="KW-1133">Transmembrane helix</keyword>
<organism evidence="2 3">
    <name type="scientific">Acholeplasma laidlawii</name>
    <dbReference type="NCBI Taxonomy" id="2148"/>
    <lineage>
        <taxon>Bacteria</taxon>
        <taxon>Bacillati</taxon>
        <taxon>Mycoplasmatota</taxon>
        <taxon>Mollicutes</taxon>
        <taxon>Acholeplasmatales</taxon>
        <taxon>Acholeplasmataceae</taxon>
        <taxon>Acholeplasma</taxon>
    </lineage>
</organism>
<accession>A0A553IGA6</accession>
<comment type="caution">
    <text evidence="2">The sequence shown here is derived from an EMBL/GenBank/DDBJ whole genome shotgun (WGS) entry which is preliminary data.</text>
</comment>
<name>A0A553IGA6_ACHLA</name>
<keyword evidence="1" id="KW-0472">Membrane</keyword>
<dbReference type="Proteomes" id="UP000315938">
    <property type="component" value="Unassembled WGS sequence"/>
</dbReference>
<evidence type="ECO:0000313" key="2">
    <source>
        <dbReference type="EMBL" id="TRX99232.1"/>
    </source>
</evidence>
<feature type="transmembrane region" description="Helical" evidence="1">
    <location>
        <begin position="151"/>
        <end position="170"/>
    </location>
</feature>
<sequence>MSKIEELNEKLQIIFDLFDNLTNNPSNEFVDDYTVYTSILYDKYEKVDKNFWNYFKNKYRLPDIENYFESHYDLLRTVFDKCIHPFYLRLDILPDYHSKYKNVADNFEKVWKFNRFFSNNWITILSFILMFVFLALAVDSKNNNYDFDYDVYISLSTGFLISLIISGINASHKRRLRNKKAEFNQILYQFELLKKSYNEINEYMMKEDIKNNKDFVSEFCEFNNSLNDFLDNTSKILSLQSSSIYQWFKDFEKEIFDYSSSIVQKDFDKTIMDQTTDEDIAVLQKYVIQFRYWVNHFEFDIMNLKHYYGKDIDKMKDKSL</sequence>
<dbReference type="GeneID" id="41339398"/>
<reference evidence="2 3" key="1">
    <citation type="submission" date="2019-07" db="EMBL/GenBank/DDBJ databases">
        <title>Genome sequence of Acholeplasma laidlawii strain with increased resistance to erythromycin.</title>
        <authorList>
            <person name="Medvedeva E.S."/>
            <person name="Baranova N.B."/>
            <person name="Siniagina M.N."/>
            <person name="Mouzykantov A."/>
            <person name="Chernova O.A."/>
            <person name="Chernov V.M."/>
        </authorList>
    </citation>
    <scope>NUCLEOTIDE SEQUENCE [LARGE SCALE GENOMIC DNA]</scope>
    <source>
        <strain evidence="2 3">PG8REry</strain>
    </source>
</reference>
<evidence type="ECO:0000256" key="1">
    <source>
        <dbReference type="SAM" id="Phobius"/>
    </source>
</evidence>
<proteinExistence type="predicted"/>
<dbReference type="AlphaFoldDB" id="A0A553IGA6"/>
<evidence type="ECO:0000313" key="3">
    <source>
        <dbReference type="Proteomes" id="UP000315938"/>
    </source>
</evidence>
<feature type="transmembrane region" description="Helical" evidence="1">
    <location>
        <begin position="121"/>
        <end position="139"/>
    </location>
</feature>